<proteinExistence type="predicted"/>
<organism evidence="2 3">
    <name type="scientific">Pedobacter soli</name>
    <dbReference type="NCBI Taxonomy" id="390242"/>
    <lineage>
        <taxon>Bacteria</taxon>
        <taxon>Pseudomonadati</taxon>
        <taxon>Bacteroidota</taxon>
        <taxon>Sphingobacteriia</taxon>
        <taxon>Sphingobacteriales</taxon>
        <taxon>Sphingobacteriaceae</taxon>
        <taxon>Pedobacter</taxon>
    </lineage>
</organism>
<dbReference type="Proteomes" id="UP000199455">
    <property type="component" value="Unassembled WGS sequence"/>
</dbReference>
<dbReference type="AlphaFoldDB" id="A0A1G7AHZ0"/>
<evidence type="ECO:0000313" key="2">
    <source>
        <dbReference type="EMBL" id="SDE13496.1"/>
    </source>
</evidence>
<evidence type="ECO:0000313" key="3">
    <source>
        <dbReference type="Proteomes" id="UP000199455"/>
    </source>
</evidence>
<dbReference type="EMBL" id="FMZH01000012">
    <property type="protein sequence ID" value="SDE13496.1"/>
    <property type="molecule type" value="Genomic_DNA"/>
</dbReference>
<gene>
    <name evidence="2" type="ORF">SAMN04488024_11271</name>
</gene>
<protein>
    <submittedName>
        <fullName evidence="2">Uncharacterized protein</fullName>
    </submittedName>
</protein>
<keyword evidence="3" id="KW-1185">Reference proteome</keyword>
<dbReference type="RefSeq" id="WP_090772031.1">
    <property type="nucleotide sequence ID" value="NZ_FMZH01000012.1"/>
</dbReference>
<accession>A0A1G7AHZ0</accession>
<evidence type="ECO:0000256" key="1">
    <source>
        <dbReference type="SAM" id="SignalP"/>
    </source>
</evidence>
<name>A0A1G7AHZ0_9SPHI</name>
<keyword evidence="1" id="KW-0732">Signal</keyword>
<reference evidence="3" key="1">
    <citation type="submission" date="2016-10" db="EMBL/GenBank/DDBJ databases">
        <authorList>
            <person name="Varghese N."/>
            <person name="Submissions S."/>
        </authorList>
    </citation>
    <scope>NUCLEOTIDE SEQUENCE [LARGE SCALE GENOMIC DNA]</scope>
    <source>
        <strain evidence="3">DSM 18609</strain>
    </source>
</reference>
<feature type="chain" id="PRO_5011608807" evidence="1">
    <location>
        <begin position="21"/>
        <end position="215"/>
    </location>
</feature>
<feature type="signal peptide" evidence="1">
    <location>
        <begin position="1"/>
        <end position="20"/>
    </location>
</feature>
<sequence length="215" mass="24236">MKIAASFTLVLCFIALFTHAQHKGLIQVNQMAKTGANMFEVSNKLNGDALIDRLAAQRRAFNNSRSNSAPQVANLPNPEHIFDRSSLTTITFDGLDYYILNNRVIGIKGLELSDEVLAQITDKLLLLDKVQYDYCEKANKEYLNANTNFQNIRNMDRWFFTTLKILNTTVNDIASFTKNENPSLSVATNISKMTQPNIDAWKGKQTDEVLVQLAK</sequence>